<organism evidence="1 2">
    <name type="scientific">Nicotiana tabacum</name>
    <name type="common">Common tobacco</name>
    <dbReference type="NCBI Taxonomy" id="4097"/>
    <lineage>
        <taxon>Eukaryota</taxon>
        <taxon>Viridiplantae</taxon>
        <taxon>Streptophyta</taxon>
        <taxon>Embryophyta</taxon>
        <taxon>Tracheophyta</taxon>
        <taxon>Spermatophyta</taxon>
        <taxon>Magnoliopsida</taxon>
        <taxon>eudicotyledons</taxon>
        <taxon>Gunneridae</taxon>
        <taxon>Pentapetalae</taxon>
        <taxon>asterids</taxon>
        <taxon>lamiids</taxon>
        <taxon>Solanales</taxon>
        <taxon>Solanaceae</taxon>
        <taxon>Nicotianoideae</taxon>
        <taxon>Nicotianeae</taxon>
        <taxon>Nicotiana</taxon>
    </lineage>
</organism>
<keyword evidence="1" id="KW-1185">Reference proteome</keyword>
<name>A0AC58SII1_TOBAC</name>
<dbReference type="RefSeq" id="XP_075084793.1">
    <property type="nucleotide sequence ID" value="XM_075228692.1"/>
</dbReference>
<evidence type="ECO:0000313" key="2">
    <source>
        <dbReference type="RefSeq" id="XP_075084793.1"/>
    </source>
</evidence>
<gene>
    <name evidence="2" type="primary">LOC142168039</name>
</gene>
<dbReference type="Proteomes" id="UP000790787">
    <property type="component" value="Chromosome 13"/>
</dbReference>
<evidence type="ECO:0000313" key="1">
    <source>
        <dbReference type="Proteomes" id="UP000790787"/>
    </source>
</evidence>
<protein>
    <submittedName>
        <fullName evidence="2">Uncharacterized protein LOC142168039</fullName>
    </submittedName>
</protein>
<proteinExistence type="predicted"/>
<sequence length="166" mass="19014">MGRRARVPSQKALMAMKNEVVNGGIYHFDNKPFIVKAWTPDMEFTREELLTVLIWVKLPGLDFKYQSSKGLSKIGSLVGKPLMVDQNTQNKVGLQFARLLVEVAMNAILPDKVFYRNEKGQLIEQKVAYDWKPTLCKFCQAYGHAEKNCRKKKAPKPAVQKEKEEQ</sequence>
<accession>A0AC58SII1</accession>
<reference evidence="1" key="1">
    <citation type="journal article" date="2014" name="Nat. Commun.">
        <title>The tobacco genome sequence and its comparison with those of tomato and potato.</title>
        <authorList>
            <person name="Sierro N."/>
            <person name="Battey J.N."/>
            <person name="Ouadi S."/>
            <person name="Bakaher N."/>
            <person name="Bovet L."/>
            <person name="Willig A."/>
            <person name="Goepfert S."/>
            <person name="Peitsch M.C."/>
            <person name="Ivanov N.V."/>
        </authorList>
    </citation>
    <scope>NUCLEOTIDE SEQUENCE [LARGE SCALE GENOMIC DNA]</scope>
</reference>
<reference evidence="2" key="2">
    <citation type="submission" date="2025-08" db="UniProtKB">
        <authorList>
            <consortium name="RefSeq"/>
        </authorList>
    </citation>
    <scope>IDENTIFICATION</scope>
    <source>
        <tissue evidence="2">Leaf</tissue>
    </source>
</reference>